<evidence type="ECO:0000313" key="1">
    <source>
        <dbReference type="EMBL" id="SBW27100.1"/>
    </source>
</evidence>
<gene>
    <name evidence="1" type="ORF">FDG2_5156</name>
</gene>
<sequence length="64" mass="6901">MSEAGQSGAGFNVRRQTYRVISRIDDGVLAATVAAVEPSLAQWMRTGGVLQLMQLLHLEQMGLA</sequence>
<dbReference type="AlphaFoldDB" id="A0A1C3PBA9"/>
<dbReference type="Proteomes" id="UP000199013">
    <property type="component" value="Unassembled WGS sequence"/>
</dbReference>
<evidence type="ECO:0000313" key="2">
    <source>
        <dbReference type="Proteomes" id="UP000199013"/>
    </source>
</evidence>
<name>A0A1C3PBA9_9ACTN</name>
<dbReference type="EMBL" id="FLUV01002162">
    <property type="protein sequence ID" value="SBW27100.1"/>
    <property type="molecule type" value="Genomic_DNA"/>
</dbReference>
<organism evidence="1 2">
    <name type="scientific">Candidatus Protofrankia californiensis</name>
    <dbReference type="NCBI Taxonomy" id="1839754"/>
    <lineage>
        <taxon>Bacteria</taxon>
        <taxon>Bacillati</taxon>
        <taxon>Actinomycetota</taxon>
        <taxon>Actinomycetes</taxon>
        <taxon>Frankiales</taxon>
        <taxon>Frankiaceae</taxon>
        <taxon>Protofrankia</taxon>
    </lineage>
</organism>
<reference evidence="2" key="1">
    <citation type="submission" date="2016-02" db="EMBL/GenBank/DDBJ databases">
        <authorList>
            <person name="Wibberg D."/>
        </authorList>
    </citation>
    <scope>NUCLEOTIDE SEQUENCE [LARGE SCALE GENOMIC DNA]</scope>
</reference>
<proteinExistence type="predicted"/>
<keyword evidence="2" id="KW-1185">Reference proteome</keyword>
<accession>A0A1C3PBA9</accession>
<protein>
    <submittedName>
        <fullName evidence="1">Uncharacterized protein</fullName>
    </submittedName>
</protein>